<proteinExistence type="predicted"/>
<feature type="compositionally biased region" description="Basic residues" evidence="1">
    <location>
        <begin position="68"/>
        <end position="85"/>
    </location>
</feature>
<protein>
    <recommendedName>
        <fullName evidence="2">Small acidic protein-like domain-containing protein</fullName>
    </recommendedName>
</protein>
<dbReference type="AlphaFoldDB" id="A0A813M803"/>
<evidence type="ECO:0000313" key="3">
    <source>
        <dbReference type="EMBL" id="CAF0713115.1"/>
    </source>
</evidence>
<dbReference type="Pfam" id="PF15477">
    <property type="entry name" value="SMAP"/>
    <property type="match status" value="1"/>
</dbReference>
<feature type="compositionally biased region" description="Basic residues" evidence="1">
    <location>
        <begin position="115"/>
        <end position="128"/>
    </location>
</feature>
<accession>A0A813M803</accession>
<comment type="caution">
    <text evidence="3">The sequence shown here is derived from an EMBL/GenBank/DDBJ whole genome shotgun (WGS) entry which is preliminary data.</text>
</comment>
<feature type="compositionally biased region" description="Basic and acidic residues" evidence="1">
    <location>
        <begin position="129"/>
        <end position="161"/>
    </location>
</feature>
<keyword evidence="4" id="KW-1185">Reference proteome</keyword>
<evidence type="ECO:0000259" key="2">
    <source>
        <dbReference type="Pfam" id="PF15477"/>
    </source>
</evidence>
<dbReference type="PANTHER" id="PTHR22426:SF2">
    <property type="entry name" value="ARGININE_SERINE-RICH COILED-COIL PROTEIN 2"/>
    <property type="match status" value="1"/>
</dbReference>
<name>A0A813M803_9BILA</name>
<feature type="compositionally biased region" description="Basic and acidic residues" evidence="1">
    <location>
        <begin position="1"/>
        <end position="67"/>
    </location>
</feature>
<dbReference type="Proteomes" id="UP000663879">
    <property type="component" value="Unassembled WGS sequence"/>
</dbReference>
<dbReference type="PANTHER" id="PTHR22426">
    <property type="entry name" value="ARGININE_SERINE-RICH COILED-COIL PROTEIN 2"/>
    <property type="match status" value="1"/>
</dbReference>
<evidence type="ECO:0000256" key="1">
    <source>
        <dbReference type="SAM" id="MobiDB-lite"/>
    </source>
</evidence>
<gene>
    <name evidence="3" type="ORF">OXX778_LOCUS1304</name>
</gene>
<dbReference type="OrthoDB" id="1928974at2759"/>
<dbReference type="EMBL" id="CAJNOC010000080">
    <property type="protein sequence ID" value="CAF0713115.1"/>
    <property type="molecule type" value="Genomic_DNA"/>
</dbReference>
<feature type="domain" description="Small acidic protein-like" evidence="2">
    <location>
        <begin position="246"/>
        <end position="308"/>
    </location>
</feature>
<feature type="region of interest" description="Disordered" evidence="1">
    <location>
        <begin position="1"/>
        <end position="161"/>
    </location>
</feature>
<reference evidence="3" key="1">
    <citation type="submission" date="2021-02" db="EMBL/GenBank/DDBJ databases">
        <authorList>
            <person name="Nowell W R."/>
        </authorList>
    </citation>
    <scope>NUCLEOTIDE SEQUENCE</scope>
    <source>
        <strain evidence="3">Ploen Becks lab</strain>
    </source>
</reference>
<evidence type="ECO:0000313" key="4">
    <source>
        <dbReference type="Proteomes" id="UP000663879"/>
    </source>
</evidence>
<organism evidence="3 4">
    <name type="scientific">Brachionus calyciflorus</name>
    <dbReference type="NCBI Taxonomy" id="104777"/>
    <lineage>
        <taxon>Eukaryota</taxon>
        <taxon>Metazoa</taxon>
        <taxon>Spiralia</taxon>
        <taxon>Gnathifera</taxon>
        <taxon>Rotifera</taxon>
        <taxon>Eurotatoria</taxon>
        <taxon>Monogononta</taxon>
        <taxon>Pseudotrocha</taxon>
        <taxon>Ploima</taxon>
        <taxon>Brachionidae</taxon>
        <taxon>Brachionus</taxon>
    </lineage>
</organism>
<dbReference type="InterPro" id="IPR028124">
    <property type="entry name" value="SMAP_dom"/>
</dbReference>
<sequence length="327" mass="38837">MSLTNEKTKRANDESESFRKSSGEEIKKRSSFDSTKTDDERKRISEKSKCDKNKEKIDRKESRDRDRDRKHRHEDRHYRKKHRSSSRSSNSDHETRRKSDRRSSRDRKREDDKKSSRHSRHHRSRSRSRSREIRRERDYKESRREYKEKKESTQDPVDQKAKELLKTIDIPKEIRNDREAVAKYQAEELRKKAEEMTGVKIPTFYNTSSVNPLALAEQQRKRKLLWSKSKDNENTSTKLVGKAIVEGQDAERAEKFRKLMGIKSIDQLNDTQTSSKLNTMQKQAFDVMDKEYEYARITTHLNRGKGLGFASHAANLIMDANQRLQFQ</sequence>
<feature type="compositionally biased region" description="Basic and acidic residues" evidence="1">
    <location>
        <begin position="90"/>
        <end position="114"/>
    </location>
</feature>